<reference evidence="1" key="1">
    <citation type="submission" date="2022-08" db="EMBL/GenBank/DDBJ databases">
        <authorList>
            <person name="Volokhov D.V."/>
            <person name="Furtak V.A."/>
            <person name="Zagorodnyaya T.A."/>
        </authorList>
    </citation>
    <scope>NUCLEOTIDE SEQUENCE</scope>
    <source>
        <strain evidence="1">CSL10203-ORH2</strain>
    </source>
</reference>
<keyword evidence="2" id="KW-1185">Reference proteome</keyword>
<accession>A0ABT2FD28</accession>
<evidence type="ECO:0000313" key="2">
    <source>
        <dbReference type="Proteomes" id="UP001166947"/>
    </source>
</evidence>
<gene>
    <name evidence="1" type="ORF">NXS09_06820</name>
</gene>
<evidence type="ECO:0000313" key="1">
    <source>
        <dbReference type="EMBL" id="MCS4534010.1"/>
    </source>
</evidence>
<comment type="caution">
    <text evidence="1">The sequence shown here is derived from an EMBL/GenBank/DDBJ whole genome shotgun (WGS) entry which is preliminary data.</text>
</comment>
<sequence length="144" mass="16411">MTAKTDTVHDGVSEIHISQSDLGKAFEELWTLLVPQEGFAPTLQGEVIRVSGRIAGEIYRNGGMNWYSGYDKLLRILTKYLHSENTFSDEEWEELSKLIKFIGRNGGKGTCFEEVETLSNYAVLWVKKNPHPIPLDKENIVYNF</sequence>
<dbReference type="Proteomes" id="UP001166947">
    <property type="component" value="Unassembled WGS sequence"/>
</dbReference>
<name>A0ABT2FD28_9NEIS</name>
<dbReference type="EMBL" id="JANUXW010000005">
    <property type="protein sequence ID" value="MCS4534010.1"/>
    <property type="molecule type" value="Genomic_DNA"/>
</dbReference>
<proteinExistence type="predicted"/>
<organism evidence="1 2">
    <name type="scientific">Neisseria montereyensis</name>
    <dbReference type="NCBI Taxonomy" id="2973938"/>
    <lineage>
        <taxon>Bacteria</taxon>
        <taxon>Pseudomonadati</taxon>
        <taxon>Pseudomonadota</taxon>
        <taxon>Betaproteobacteria</taxon>
        <taxon>Neisseriales</taxon>
        <taxon>Neisseriaceae</taxon>
        <taxon>Neisseria</taxon>
    </lineage>
</organism>
<protein>
    <submittedName>
        <fullName evidence="1">Uncharacterized protein</fullName>
    </submittedName>
</protein>
<dbReference type="RefSeq" id="WP_259291803.1">
    <property type="nucleotide sequence ID" value="NZ_JANUXW010000005.1"/>
</dbReference>
<reference evidence="1" key="2">
    <citation type="journal article" date="2023" name="Curr. Microbiol.">
        <title>Neisseria montereyensis sp. nov., Isolated from Oropharynx of California Sea Lion (Zalophus californianus): Genomic, Phylogenetic, and Phenotypic Study.</title>
        <authorList>
            <person name="Volokhov D.V."/>
            <person name="Zagorodnyaya T.A."/>
            <person name="Furtak V.A."/>
            <person name="Nattanmai G."/>
            <person name="Randall L."/>
            <person name="Jose S."/>
            <person name="Gao Y."/>
            <person name="Gulland F.M."/>
            <person name="Eisenberg T."/>
            <person name="Delmonte P."/>
            <person name="Blom J."/>
            <person name="Mitchell K.K."/>
        </authorList>
    </citation>
    <scope>NUCLEOTIDE SEQUENCE</scope>
    <source>
        <strain evidence="1">CSL10203-ORH2</strain>
    </source>
</reference>